<evidence type="ECO:0000256" key="2">
    <source>
        <dbReference type="ARBA" id="ARBA00022516"/>
    </source>
</evidence>
<feature type="transmembrane region" description="Helical" evidence="10">
    <location>
        <begin position="87"/>
        <end position="107"/>
    </location>
</feature>
<evidence type="ECO:0000256" key="1">
    <source>
        <dbReference type="ARBA" id="ARBA00022475"/>
    </source>
</evidence>
<keyword evidence="9 10" id="KW-1208">Phospholipid metabolism</keyword>
<comment type="caution">
    <text evidence="11">The sequence shown here is derived from an EMBL/GenBank/DDBJ whole genome shotgun (WGS) entry which is preliminary data.</text>
</comment>
<dbReference type="Proteomes" id="UP000234384">
    <property type="component" value="Unassembled WGS sequence"/>
</dbReference>
<keyword evidence="8 10" id="KW-0594">Phospholipid biosynthesis</keyword>
<accession>A0A2I1K0T4</accession>
<evidence type="ECO:0000256" key="6">
    <source>
        <dbReference type="ARBA" id="ARBA00023098"/>
    </source>
</evidence>
<protein>
    <recommendedName>
        <fullName evidence="10">Glycerol-3-phosphate acyltransferase</fullName>
    </recommendedName>
    <alternativeName>
        <fullName evidence="10">Acyl-PO4 G3P acyltransferase</fullName>
    </alternativeName>
    <alternativeName>
        <fullName evidence="10">Acyl-phosphate--glycerol-3-phosphate acyltransferase</fullName>
    </alternativeName>
    <alternativeName>
        <fullName evidence="10">G3P acyltransferase</fullName>
        <shortName evidence="10">GPAT</shortName>
        <ecNumber evidence="10">2.3.1.275</ecNumber>
    </alternativeName>
    <alternativeName>
        <fullName evidence="10">Lysophosphatidic acid synthase</fullName>
        <shortName evidence="10">LPA synthase</shortName>
    </alternativeName>
</protein>
<evidence type="ECO:0000313" key="11">
    <source>
        <dbReference type="EMBL" id="PKY89142.1"/>
    </source>
</evidence>
<keyword evidence="4 10" id="KW-0812">Transmembrane</keyword>
<organism evidence="11 12">
    <name type="scientific">Falseniella ignava</name>
    <dbReference type="NCBI Taxonomy" id="137730"/>
    <lineage>
        <taxon>Bacteria</taxon>
        <taxon>Bacillati</taxon>
        <taxon>Bacillota</taxon>
        <taxon>Bacilli</taxon>
        <taxon>Lactobacillales</taxon>
        <taxon>Aerococcaceae</taxon>
        <taxon>Falseniella</taxon>
    </lineage>
</organism>
<feature type="transmembrane region" description="Helical" evidence="10">
    <location>
        <begin position="159"/>
        <end position="182"/>
    </location>
</feature>
<keyword evidence="6 10" id="KW-0443">Lipid metabolism</keyword>
<dbReference type="SMART" id="SM01207">
    <property type="entry name" value="G3P_acyltransf"/>
    <property type="match status" value="1"/>
</dbReference>
<keyword evidence="7 10" id="KW-0472">Membrane</keyword>
<name>A0A2I1K0T4_9LACT</name>
<feature type="transmembrane region" description="Helical" evidence="10">
    <location>
        <begin position="59"/>
        <end position="81"/>
    </location>
</feature>
<dbReference type="UniPathway" id="UPA00085"/>
<evidence type="ECO:0000256" key="7">
    <source>
        <dbReference type="ARBA" id="ARBA00023136"/>
    </source>
</evidence>
<keyword evidence="5 10" id="KW-1133">Transmembrane helix</keyword>
<dbReference type="AlphaFoldDB" id="A0A2I1K0T4"/>
<evidence type="ECO:0000313" key="12">
    <source>
        <dbReference type="Proteomes" id="UP000234384"/>
    </source>
</evidence>
<dbReference type="GO" id="GO:0008654">
    <property type="term" value="P:phospholipid biosynthetic process"/>
    <property type="evidence" value="ECO:0007669"/>
    <property type="project" value="UniProtKB-UniRule"/>
</dbReference>
<dbReference type="GO" id="GO:0043772">
    <property type="term" value="F:acyl-phosphate glycerol-3-phosphate acyltransferase activity"/>
    <property type="evidence" value="ECO:0007669"/>
    <property type="project" value="UniProtKB-UniRule"/>
</dbReference>
<comment type="subunit">
    <text evidence="10">Probably interacts with PlsX.</text>
</comment>
<gene>
    <name evidence="10 11" type="primary">plsY</name>
    <name evidence="11" type="ORF">CYJ57_04170</name>
</gene>
<dbReference type="EMBL" id="PKHE01000008">
    <property type="protein sequence ID" value="PKY89142.1"/>
    <property type="molecule type" value="Genomic_DNA"/>
</dbReference>
<evidence type="ECO:0000256" key="5">
    <source>
        <dbReference type="ARBA" id="ARBA00022989"/>
    </source>
</evidence>
<evidence type="ECO:0000256" key="8">
    <source>
        <dbReference type="ARBA" id="ARBA00023209"/>
    </source>
</evidence>
<proteinExistence type="inferred from homology"/>
<dbReference type="Pfam" id="PF02660">
    <property type="entry name" value="G3P_acyltransf"/>
    <property type="match status" value="1"/>
</dbReference>
<dbReference type="EC" id="2.3.1.275" evidence="10"/>
<dbReference type="HAMAP" id="MF_01043">
    <property type="entry name" value="PlsY"/>
    <property type="match status" value="1"/>
</dbReference>
<keyword evidence="3 10" id="KW-0808">Transferase</keyword>
<comment type="similarity">
    <text evidence="10">Belongs to the PlsY family.</text>
</comment>
<dbReference type="InterPro" id="IPR003811">
    <property type="entry name" value="G3P_acylTferase_PlsY"/>
</dbReference>
<feature type="transmembrane region" description="Helical" evidence="10">
    <location>
        <begin position="127"/>
        <end position="147"/>
    </location>
</feature>
<keyword evidence="11" id="KW-0012">Acyltransferase</keyword>
<feature type="transmembrane region" description="Helical" evidence="10">
    <location>
        <begin position="6"/>
        <end position="29"/>
    </location>
</feature>
<dbReference type="PANTHER" id="PTHR30309">
    <property type="entry name" value="INNER MEMBRANE PROTEIN YGIH"/>
    <property type="match status" value="1"/>
</dbReference>
<comment type="catalytic activity">
    <reaction evidence="10">
        <text>an acyl phosphate + sn-glycerol 3-phosphate = a 1-acyl-sn-glycero-3-phosphate + phosphate</text>
        <dbReference type="Rhea" id="RHEA:34075"/>
        <dbReference type="ChEBI" id="CHEBI:43474"/>
        <dbReference type="ChEBI" id="CHEBI:57597"/>
        <dbReference type="ChEBI" id="CHEBI:57970"/>
        <dbReference type="ChEBI" id="CHEBI:59918"/>
        <dbReference type="EC" id="2.3.1.275"/>
    </reaction>
</comment>
<evidence type="ECO:0000256" key="4">
    <source>
        <dbReference type="ARBA" id="ARBA00022692"/>
    </source>
</evidence>
<comment type="subcellular location">
    <subcellularLocation>
        <location evidence="10">Cell membrane</location>
        <topology evidence="10">Multi-pass membrane protein</topology>
    </subcellularLocation>
</comment>
<evidence type="ECO:0000256" key="3">
    <source>
        <dbReference type="ARBA" id="ARBA00022679"/>
    </source>
</evidence>
<sequence length="208" mass="23264">MILTYFNIGTIAFIILTYLIGSIPSGVIYSQMHHQRDVRHYGSGGTGATNIGRNFGFRAAVIVAFCDALKGFIPVLLALHFFNEPAIIMATMLAAVIGHAYPIFANFKGGKIVATSMGAFLAYDYKIAILVILAFVIILYLTSIVSLSSMLSYTIITCYYVWTSPILVVRIGFILLWLFVLYRHKDNIQRLRQGQEPSIRWGLRKNSK</sequence>
<keyword evidence="2 10" id="KW-0444">Lipid biosynthesis</keyword>
<keyword evidence="1 10" id="KW-1003">Cell membrane</keyword>
<dbReference type="PANTHER" id="PTHR30309:SF0">
    <property type="entry name" value="GLYCEROL-3-PHOSPHATE ACYLTRANSFERASE-RELATED"/>
    <property type="match status" value="1"/>
</dbReference>
<comment type="pathway">
    <text evidence="10">Lipid metabolism; phospholipid metabolism.</text>
</comment>
<comment type="function">
    <text evidence="10">Catalyzes the transfer of an acyl group from acyl-phosphate (acyl-PO(4)) to glycerol-3-phosphate (G3P) to form lysophosphatidic acid (LPA). This enzyme utilizes acyl-phosphate as fatty acyl donor, but not acyl-CoA or acyl-ACP.</text>
</comment>
<evidence type="ECO:0000256" key="9">
    <source>
        <dbReference type="ARBA" id="ARBA00023264"/>
    </source>
</evidence>
<dbReference type="OrthoDB" id="9777124at2"/>
<dbReference type="GO" id="GO:0005886">
    <property type="term" value="C:plasma membrane"/>
    <property type="evidence" value="ECO:0007669"/>
    <property type="project" value="UniProtKB-SubCell"/>
</dbReference>
<evidence type="ECO:0000256" key="10">
    <source>
        <dbReference type="HAMAP-Rule" id="MF_01043"/>
    </source>
</evidence>
<reference evidence="11 12" key="1">
    <citation type="submission" date="2017-12" db="EMBL/GenBank/DDBJ databases">
        <title>Phylogenetic diversity of female urinary microbiome.</title>
        <authorList>
            <person name="Thomas-White K."/>
            <person name="Wolfe A.J."/>
        </authorList>
    </citation>
    <scope>NUCLEOTIDE SEQUENCE [LARGE SCALE GENOMIC DNA]</scope>
    <source>
        <strain evidence="11 12">UMB0898</strain>
    </source>
</reference>
<dbReference type="NCBIfam" id="TIGR00023">
    <property type="entry name" value="glycerol-3-phosphate 1-O-acyltransferase PlsY"/>
    <property type="match status" value="1"/>
</dbReference>